<name>A0AAD1FZH6_SPHMI</name>
<dbReference type="SUPFAM" id="SSF53474">
    <property type="entry name" value="alpha/beta-Hydrolases"/>
    <property type="match status" value="1"/>
</dbReference>
<evidence type="ECO:0000259" key="3">
    <source>
        <dbReference type="Pfam" id="PF07859"/>
    </source>
</evidence>
<dbReference type="InterPro" id="IPR013094">
    <property type="entry name" value="AB_hydrolase_3"/>
</dbReference>
<dbReference type="Proteomes" id="UP000276029">
    <property type="component" value="Unassembled WGS sequence"/>
</dbReference>
<dbReference type="RefSeq" id="WP_121050371.1">
    <property type="nucleotide sequence ID" value="NZ_AP018711.1"/>
</dbReference>
<dbReference type="Proteomes" id="UP000275727">
    <property type="component" value="Chromosome"/>
</dbReference>
<dbReference type="PANTHER" id="PTHR48081:SF8">
    <property type="entry name" value="ALPHA_BETA HYDROLASE FOLD-3 DOMAIN-CONTAINING PROTEIN-RELATED"/>
    <property type="match status" value="1"/>
</dbReference>
<dbReference type="AlphaFoldDB" id="A0AAD1FZH6"/>
<evidence type="ECO:0000256" key="2">
    <source>
        <dbReference type="ARBA" id="ARBA00022801"/>
    </source>
</evidence>
<dbReference type="PANTHER" id="PTHR48081">
    <property type="entry name" value="AB HYDROLASE SUPERFAMILY PROTEIN C4A8.06C"/>
    <property type="match status" value="1"/>
</dbReference>
<dbReference type="EMBL" id="RBWX01000008">
    <property type="protein sequence ID" value="RKS88745.1"/>
    <property type="molecule type" value="Genomic_DNA"/>
</dbReference>
<proteinExistence type="inferred from homology"/>
<dbReference type="EMBL" id="AP018711">
    <property type="protein sequence ID" value="BBE32501.1"/>
    <property type="molecule type" value="Genomic_DNA"/>
</dbReference>
<evidence type="ECO:0000313" key="5">
    <source>
        <dbReference type="EMBL" id="RKS88745.1"/>
    </source>
</evidence>
<reference evidence="4 6" key="1">
    <citation type="submission" date="2018-06" db="EMBL/GenBank/DDBJ databases">
        <title>Complete Genome Sequence of the Microcystin-Degrading Bacterium Sphingosinicella microcystinivorans Strain B-9.</title>
        <authorList>
            <person name="Jin H."/>
            <person name="Nishizawa T."/>
            <person name="Guo Y."/>
            <person name="Nishizawa A."/>
            <person name="Park H."/>
            <person name="Kato H."/>
            <person name="Tsuji K."/>
            <person name="Harada K."/>
        </authorList>
    </citation>
    <scope>NUCLEOTIDE SEQUENCE [LARGE SCALE GENOMIC DNA]</scope>
    <source>
        <strain evidence="4 6">B9</strain>
    </source>
</reference>
<dbReference type="Pfam" id="PF07859">
    <property type="entry name" value="Abhydrolase_3"/>
    <property type="match status" value="1"/>
</dbReference>
<comment type="similarity">
    <text evidence="1">Belongs to the 'GDXG' lipolytic enzyme family.</text>
</comment>
<organism evidence="4 6">
    <name type="scientific">Sphingosinicella microcystinivorans</name>
    <dbReference type="NCBI Taxonomy" id="335406"/>
    <lineage>
        <taxon>Bacteria</taxon>
        <taxon>Pseudomonadati</taxon>
        <taxon>Pseudomonadota</taxon>
        <taxon>Alphaproteobacteria</taxon>
        <taxon>Sphingomonadales</taxon>
        <taxon>Sphingosinicellaceae</taxon>
        <taxon>Sphingosinicella</taxon>
    </lineage>
</organism>
<protein>
    <submittedName>
        <fullName evidence="5">Acetyl esterase</fullName>
    </submittedName>
    <submittedName>
        <fullName evidence="4">Acetylhydrolase</fullName>
    </submittedName>
</protein>
<dbReference type="Gene3D" id="3.40.50.1820">
    <property type="entry name" value="alpha/beta hydrolase"/>
    <property type="match status" value="1"/>
</dbReference>
<gene>
    <name evidence="5" type="ORF">DFR51_1955</name>
    <name evidence="4" type="ORF">SmB9_01590</name>
</gene>
<reference evidence="5 7" key="2">
    <citation type="submission" date="2018-10" db="EMBL/GenBank/DDBJ databases">
        <title>Genomic Encyclopedia of Type Strains, Phase IV (KMG-IV): sequencing the most valuable type-strain genomes for metagenomic binning, comparative biology and taxonomic classification.</title>
        <authorList>
            <person name="Goeker M."/>
        </authorList>
    </citation>
    <scope>NUCLEOTIDE SEQUENCE [LARGE SCALE GENOMIC DNA]</scope>
    <source>
        <strain evidence="5 7">DSM 19791</strain>
    </source>
</reference>
<dbReference type="InterPro" id="IPR002168">
    <property type="entry name" value="Lipase_GDXG_HIS_AS"/>
</dbReference>
<dbReference type="PROSITE" id="PS01173">
    <property type="entry name" value="LIPASE_GDXG_HIS"/>
    <property type="match status" value="1"/>
</dbReference>
<evidence type="ECO:0000313" key="7">
    <source>
        <dbReference type="Proteomes" id="UP000276029"/>
    </source>
</evidence>
<evidence type="ECO:0000313" key="6">
    <source>
        <dbReference type="Proteomes" id="UP000275727"/>
    </source>
</evidence>
<feature type="domain" description="Alpha/beta hydrolase fold-3" evidence="3">
    <location>
        <begin position="79"/>
        <end position="284"/>
    </location>
</feature>
<dbReference type="GO" id="GO:0016787">
    <property type="term" value="F:hydrolase activity"/>
    <property type="evidence" value="ECO:0007669"/>
    <property type="project" value="UniProtKB-KW"/>
</dbReference>
<sequence>MTGLDSDVAALLDSMQASGAPPLWSLSIADARQQLAAATAQLSPEAPLVASEDLTIAGGGAEVAIRIYRPDRNVKGPMVLLIHGGGWAMGSIETHDAIARTIASGADATVVSVEYRLAPEHPFPAGFNDCIAALAWCEAQCLSGQSLVVMGDSAGANLAAALTLHVRDNHGPRIDAQILIYPCVDFTTSAPYVSRKQYGGGEYFLGQQDLDWLRGMYLTDAAETRNPFVSPMLAESLGGLPQALIVTAGHDLLCGEAQAYHRRLSEAGVPSRNLHFGGAIHGFLSFAGALASGRDALARTIDWLCAIPARSAD</sequence>
<keyword evidence="7" id="KW-1185">Reference proteome</keyword>
<dbReference type="InterPro" id="IPR050300">
    <property type="entry name" value="GDXG_lipolytic_enzyme"/>
</dbReference>
<dbReference type="InterPro" id="IPR029058">
    <property type="entry name" value="AB_hydrolase_fold"/>
</dbReference>
<evidence type="ECO:0000256" key="1">
    <source>
        <dbReference type="ARBA" id="ARBA00010515"/>
    </source>
</evidence>
<accession>A0AAD1FZH6</accession>
<keyword evidence="2" id="KW-0378">Hydrolase</keyword>
<evidence type="ECO:0000313" key="4">
    <source>
        <dbReference type="EMBL" id="BBE32501.1"/>
    </source>
</evidence>
<dbReference type="KEGG" id="smic:SmB9_01590"/>